<keyword evidence="3" id="KW-1185">Reference proteome</keyword>
<dbReference type="EMBL" id="CACTIH010007477">
    <property type="protein sequence ID" value="CAA3014292.1"/>
    <property type="molecule type" value="Genomic_DNA"/>
</dbReference>
<sequence length="123" mass="13747">MANRCRDKVVVAAKHLSIGNSAVVRSASLQEDRRRCKSTVPTTKTSAPGARRNSRLVLDSHSATTVEGSAPLQESGAYYKELCPQVCRATSSHLEKHRRNTSNCNTVTLLQAQLWKWWLWLLV</sequence>
<evidence type="ECO:0000313" key="3">
    <source>
        <dbReference type="Proteomes" id="UP000594638"/>
    </source>
</evidence>
<comment type="caution">
    <text evidence="2">The sequence shown here is derived from an EMBL/GenBank/DDBJ whole genome shotgun (WGS) entry which is preliminary data.</text>
</comment>
<evidence type="ECO:0000256" key="1">
    <source>
        <dbReference type="SAM" id="MobiDB-lite"/>
    </source>
</evidence>
<dbReference type="Proteomes" id="UP000594638">
    <property type="component" value="Unassembled WGS sequence"/>
</dbReference>
<name>A0A8S0U6V0_OLEEU</name>
<accession>A0A8S0U6V0</accession>
<reference evidence="2 3" key="1">
    <citation type="submission" date="2019-12" db="EMBL/GenBank/DDBJ databases">
        <authorList>
            <person name="Alioto T."/>
            <person name="Alioto T."/>
            <person name="Gomez Garrido J."/>
        </authorList>
    </citation>
    <scope>NUCLEOTIDE SEQUENCE [LARGE SCALE GENOMIC DNA]</scope>
</reference>
<gene>
    <name evidence="2" type="ORF">OLEA9_A028279</name>
</gene>
<dbReference type="Gramene" id="OE9A028279T1">
    <property type="protein sequence ID" value="OE9A028279C1"/>
    <property type="gene ID" value="OE9A028279"/>
</dbReference>
<dbReference type="AlphaFoldDB" id="A0A8S0U6V0"/>
<proteinExistence type="predicted"/>
<evidence type="ECO:0000313" key="2">
    <source>
        <dbReference type="EMBL" id="CAA3014292.1"/>
    </source>
</evidence>
<feature type="region of interest" description="Disordered" evidence="1">
    <location>
        <begin position="34"/>
        <end position="54"/>
    </location>
</feature>
<organism evidence="2 3">
    <name type="scientific">Olea europaea subsp. europaea</name>
    <dbReference type="NCBI Taxonomy" id="158383"/>
    <lineage>
        <taxon>Eukaryota</taxon>
        <taxon>Viridiplantae</taxon>
        <taxon>Streptophyta</taxon>
        <taxon>Embryophyta</taxon>
        <taxon>Tracheophyta</taxon>
        <taxon>Spermatophyta</taxon>
        <taxon>Magnoliopsida</taxon>
        <taxon>eudicotyledons</taxon>
        <taxon>Gunneridae</taxon>
        <taxon>Pentapetalae</taxon>
        <taxon>asterids</taxon>
        <taxon>lamiids</taxon>
        <taxon>Lamiales</taxon>
        <taxon>Oleaceae</taxon>
        <taxon>Oleeae</taxon>
        <taxon>Olea</taxon>
    </lineage>
</organism>
<protein>
    <submittedName>
        <fullName evidence="2">Uncharacterized protein</fullName>
    </submittedName>
</protein>